<name>A0A518F0W0_9BACT</name>
<keyword evidence="2" id="KW-0969">Cilium</keyword>
<dbReference type="OrthoDB" id="255224at2"/>
<dbReference type="Gene3D" id="2.30.30.760">
    <property type="match status" value="1"/>
</dbReference>
<organism evidence="2 3">
    <name type="scientific">Saltatorellus ferox</name>
    <dbReference type="NCBI Taxonomy" id="2528018"/>
    <lineage>
        <taxon>Bacteria</taxon>
        <taxon>Pseudomonadati</taxon>
        <taxon>Planctomycetota</taxon>
        <taxon>Planctomycetia</taxon>
        <taxon>Planctomycetia incertae sedis</taxon>
        <taxon>Saltatorellus</taxon>
    </lineage>
</organism>
<feature type="domain" description="Flagella basal body P-ring formation protein FlgA SAF" evidence="1">
    <location>
        <begin position="188"/>
        <end position="308"/>
    </location>
</feature>
<dbReference type="AlphaFoldDB" id="A0A518F0W0"/>
<dbReference type="PANTHER" id="PTHR36307:SF1">
    <property type="entry name" value="FLAGELLA BASAL BODY P-RING FORMATION PROTEIN FLGA"/>
    <property type="match status" value="1"/>
</dbReference>
<protein>
    <submittedName>
        <fullName evidence="2">Flagellar basal body P-ring biosynthesis protein FlgA</fullName>
    </submittedName>
</protein>
<dbReference type="RefSeq" id="WP_145205334.1">
    <property type="nucleotide sequence ID" value="NZ_CP036434.1"/>
</dbReference>
<dbReference type="NCBIfam" id="TIGR03170">
    <property type="entry name" value="flgA_cterm"/>
    <property type="match status" value="1"/>
</dbReference>
<dbReference type="InterPro" id="IPR039246">
    <property type="entry name" value="Flagellar_FlgA"/>
</dbReference>
<evidence type="ECO:0000259" key="1">
    <source>
        <dbReference type="Pfam" id="PF13144"/>
    </source>
</evidence>
<reference evidence="2 3" key="1">
    <citation type="submission" date="2019-02" db="EMBL/GenBank/DDBJ databases">
        <title>Deep-cultivation of Planctomycetes and their phenomic and genomic characterization uncovers novel biology.</title>
        <authorList>
            <person name="Wiegand S."/>
            <person name="Jogler M."/>
            <person name="Boedeker C."/>
            <person name="Pinto D."/>
            <person name="Vollmers J."/>
            <person name="Rivas-Marin E."/>
            <person name="Kohn T."/>
            <person name="Peeters S.H."/>
            <person name="Heuer A."/>
            <person name="Rast P."/>
            <person name="Oberbeckmann S."/>
            <person name="Bunk B."/>
            <person name="Jeske O."/>
            <person name="Meyerdierks A."/>
            <person name="Storesund J.E."/>
            <person name="Kallscheuer N."/>
            <person name="Luecker S."/>
            <person name="Lage O.M."/>
            <person name="Pohl T."/>
            <person name="Merkel B.J."/>
            <person name="Hornburger P."/>
            <person name="Mueller R.-W."/>
            <person name="Bruemmer F."/>
            <person name="Labrenz M."/>
            <person name="Spormann A.M."/>
            <person name="Op den Camp H."/>
            <person name="Overmann J."/>
            <person name="Amann R."/>
            <person name="Jetten M.S.M."/>
            <person name="Mascher T."/>
            <person name="Medema M.H."/>
            <person name="Devos D.P."/>
            <person name="Kaster A.-K."/>
            <person name="Ovreas L."/>
            <person name="Rohde M."/>
            <person name="Galperin M.Y."/>
            <person name="Jogler C."/>
        </authorList>
    </citation>
    <scope>NUCLEOTIDE SEQUENCE [LARGE SCALE GENOMIC DNA]</scope>
    <source>
        <strain evidence="2 3">Poly30</strain>
    </source>
</reference>
<dbReference type="PANTHER" id="PTHR36307">
    <property type="entry name" value="FLAGELLA BASAL BODY P-RING FORMATION PROTEIN FLGA"/>
    <property type="match status" value="1"/>
</dbReference>
<dbReference type="Proteomes" id="UP000320390">
    <property type="component" value="Chromosome"/>
</dbReference>
<dbReference type="EMBL" id="CP036434">
    <property type="protein sequence ID" value="QDV09976.1"/>
    <property type="molecule type" value="Genomic_DNA"/>
</dbReference>
<dbReference type="Pfam" id="PF13144">
    <property type="entry name" value="ChapFlgA"/>
    <property type="match status" value="1"/>
</dbReference>
<keyword evidence="2" id="KW-0282">Flagellum</keyword>
<proteinExistence type="predicted"/>
<evidence type="ECO:0000313" key="2">
    <source>
        <dbReference type="EMBL" id="QDV09976.1"/>
    </source>
</evidence>
<dbReference type="InterPro" id="IPR017585">
    <property type="entry name" value="SAF_FlgA"/>
</dbReference>
<keyword evidence="3" id="KW-1185">Reference proteome</keyword>
<evidence type="ECO:0000313" key="3">
    <source>
        <dbReference type="Proteomes" id="UP000320390"/>
    </source>
</evidence>
<accession>A0A518F0W0</accession>
<gene>
    <name evidence="2" type="ORF">Poly30_55370</name>
</gene>
<sequence precursor="true">MMLLTVLSLLTLGGVSVELPASSTSKGMEIHVAEIAKVTGDDPELVARVEAASLGYAPAPGFHRTLRADLVQASLRSVLPGVEIRVTGAPRCRVTPGVQFVKGIDMQGAAAKRLREALAGQDAEATPTGALADLQVPTSSTPPSIVVPMLVGSTFPGIRSVPVEIWLDGKLYRTVNVSFNVSIWQRRAILSRAVSAGEPLHAGLFQIKRVAVDSAQGMFALETSALAGAVALKALPAGVSVSERDVHREVVVHRGDIINVRVIKGHVEVSDIAVAQADGRMGERLAVVIQSTGRELTAVVKGPRAVEVRIQ</sequence>
<keyword evidence="2" id="KW-0966">Cell projection</keyword>
<dbReference type="GO" id="GO:0044780">
    <property type="term" value="P:bacterial-type flagellum assembly"/>
    <property type="evidence" value="ECO:0007669"/>
    <property type="project" value="InterPro"/>
</dbReference>